<accession>A0A1Y2BLL0</accession>
<evidence type="ECO:0000256" key="1">
    <source>
        <dbReference type="ARBA" id="ARBA00006484"/>
    </source>
</evidence>
<dbReference type="InParanoid" id="A0A1Y2BLL0"/>
<keyword evidence="5" id="KW-1185">Reference proteome</keyword>
<dbReference type="GO" id="GO:0050664">
    <property type="term" value="F:oxidoreductase activity, acting on NAD(P)H, oxygen as acceptor"/>
    <property type="evidence" value="ECO:0007669"/>
    <property type="project" value="TreeGrafter"/>
</dbReference>
<protein>
    <recommendedName>
        <fullName evidence="6">NAD(P)-binding protein</fullName>
    </recommendedName>
</protein>
<name>A0A1Y2BLL0_9TREE</name>
<dbReference type="AlphaFoldDB" id="A0A1Y2BLL0"/>
<dbReference type="FunCoup" id="A0A1Y2BLL0">
    <property type="interactions" value="19"/>
</dbReference>
<dbReference type="InterPro" id="IPR036291">
    <property type="entry name" value="NAD(P)-bd_dom_sf"/>
</dbReference>
<evidence type="ECO:0008006" key="6">
    <source>
        <dbReference type="Google" id="ProtNLM"/>
    </source>
</evidence>
<reference evidence="4 5" key="1">
    <citation type="submission" date="2016-07" db="EMBL/GenBank/DDBJ databases">
        <title>Pervasive Adenine N6-methylation of Active Genes in Fungi.</title>
        <authorList>
            <consortium name="DOE Joint Genome Institute"/>
            <person name="Mondo S.J."/>
            <person name="Dannebaum R.O."/>
            <person name="Kuo R.C."/>
            <person name="Labutti K."/>
            <person name="Haridas S."/>
            <person name="Kuo A."/>
            <person name="Salamov A."/>
            <person name="Ahrendt S.R."/>
            <person name="Lipzen A."/>
            <person name="Sullivan W."/>
            <person name="Andreopoulos W.B."/>
            <person name="Clum A."/>
            <person name="Lindquist E."/>
            <person name="Daum C."/>
            <person name="Ramamoorthy G.K."/>
            <person name="Gryganskyi A."/>
            <person name="Culley D."/>
            <person name="Magnuson J.K."/>
            <person name="James T.Y."/>
            <person name="O'Malley M.A."/>
            <person name="Stajich J.E."/>
            <person name="Spatafora J.W."/>
            <person name="Visel A."/>
            <person name="Grigoriev I.V."/>
        </authorList>
    </citation>
    <scope>NUCLEOTIDE SEQUENCE [LARGE SCALE GENOMIC DNA]</scope>
    <source>
        <strain evidence="4 5">68-887.2</strain>
    </source>
</reference>
<dbReference type="Pfam" id="PF00106">
    <property type="entry name" value="adh_short"/>
    <property type="match status" value="1"/>
</dbReference>
<dbReference type="Gene3D" id="3.40.50.720">
    <property type="entry name" value="NAD(P)-binding Rossmann-like Domain"/>
    <property type="match status" value="1"/>
</dbReference>
<dbReference type="EMBL" id="MCFC01000001">
    <property type="protein sequence ID" value="ORY35477.1"/>
    <property type="molecule type" value="Genomic_DNA"/>
</dbReference>
<evidence type="ECO:0000256" key="3">
    <source>
        <dbReference type="RuleBase" id="RU000363"/>
    </source>
</evidence>
<evidence type="ECO:0000313" key="4">
    <source>
        <dbReference type="EMBL" id="ORY35477.1"/>
    </source>
</evidence>
<dbReference type="PANTHER" id="PTHR43008">
    <property type="entry name" value="BENZIL REDUCTASE"/>
    <property type="match status" value="1"/>
</dbReference>
<dbReference type="Proteomes" id="UP000193986">
    <property type="component" value="Unassembled WGS sequence"/>
</dbReference>
<evidence type="ECO:0000256" key="2">
    <source>
        <dbReference type="ARBA" id="ARBA00023002"/>
    </source>
</evidence>
<dbReference type="PRINTS" id="PR00080">
    <property type="entry name" value="SDRFAMILY"/>
</dbReference>
<dbReference type="PRINTS" id="PR00081">
    <property type="entry name" value="GDHRDH"/>
</dbReference>
<evidence type="ECO:0000313" key="5">
    <source>
        <dbReference type="Proteomes" id="UP000193986"/>
    </source>
</evidence>
<dbReference type="GO" id="GO:0016616">
    <property type="term" value="F:oxidoreductase activity, acting on the CH-OH group of donors, NAD or NADP as acceptor"/>
    <property type="evidence" value="ECO:0007669"/>
    <property type="project" value="UniProtKB-ARBA"/>
</dbReference>
<organism evidence="4 5">
    <name type="scientific">Naematelia encephala</name>
    <dbReference type="NCBI Taxonomy" id="71784"/>
    <lineage>
        <taxon>Eukaryota</taxon>
        <taxon>Fungi</taxon>
        <taxon>Dikarya</taxon>
        <taxon>Basidiomycota</taxon>
        <taxon>Agaricomycotina</taxon>
        <taxon>Tremellomycetes</taxon>
        <taxon>Tremellales</taxon>
        <taxon>Naemateliaceae</taxon>
        <taxon>Naematelia</taxon>
    </lineage>
</organism>
<dbReference type="OrthoDB" id="9876299at2759"/>
<comment type="caution">
    <text evidence="4">The sequence shown here is derived from an EMBL/GenBank/DDBJ whole genome shotgun (WGS) entry which is preliminary data.</text>
</comment>
<dbReference type="SUPFAM" id="SSF51735">
    <property type="entry name" value="NAD(P)-binding Rossmann-fold domains"/>
    <property type="match status" value="1"/>
</dbReference>
<comment type="similarity">
    <text evidence="1 3">Belongs to the short-chain dehydrogenases/reductases (SDR) family.</text>
</comment>
<dbReference type="PANTHER" id="PTHR43008:SF8">
    <property type="entry name" value="BENZIL REDUCTASE ((S)-BENZOIN FORMING) IRC24"/>
    <property type="match status" value="1"/>
</dbReference>
<sequence length="272" mass="28804">MSALSPIIILTGASRGLGLAVLSLLLSHHNARVTTLSRSSTTELQNTVKQYGEDRVLAIQGDVGDAEVNAGAVKQTVDKWGGIDGLVLNAGTMSIFRLDAVPLEYIPGYIETNLSSSIYLIQPALPYLRKSTLPSPLSSSTTSKSTGRIVLVSSGASSKGYVAWGLYSAVKAALNSVARTLAAEENLNGSGVGVWAIRPGLVDMQDLLRSSGAESMHPNEFARLKTAYDEGNLLRPEQPGSVLAGLVARGGPMDLSGEYLNWADERLLAYRT</sequence>
<keyword evidence="2" id="KW-0560">Oxidoreductase</keyword>
<proteinExistence type="inferred from homology"/>
<gene>
    <name evidence="4" type="ORF">BCR39DRAFT_567695</name>
</gene>
<dbReference type="STRING" id="71784.A0A1Y2BLL0"/>
<dbReference type="InterPro" id="IPR002347">
    <property type="entry name" value="SDR_fam"/>
</dbReference>